<reference evidence="3 4" key="1">
    <citation type="journal article" date="2013" name="Genome Announc.">
        <title>Complete genome sequence of Myxococcus stipitatus strain DSM 14675, a fruiting myxobacterium.</title>
        <authorList>
            <person name="Huntley S."/>
            <person name="Kneip S."/>
            <person name="Treuner-Lange A."/>
            <person name="Sogaard-Andersen L."/>
        </authorList>
    </citation>
    <scope>NUCLEOTIDE SEQUENCE [LARGE SCALE GENOMIC DNA]</scope>
    <source>
        <strain evidence="4">DSM 14675 / JCM 12634 / Mx s8</strain>
    </source>
</reference>
<name>L7UKH9_MYXSD</name>
<keyword evidence="4" id="KW-1185">Reference proteome</keyword>
<feature type="region of interest" description="Disordered" evidence="1">
    <location>
        <begin position="1"/>
        <end position="23"/>
    </location>
</feature>
<evidence type="ECO:0000256" key="1">
    <source>
        <dbReference type="SAM" id="MobiDB-lite"/>
    </source>
</evidence>
<dbReference type="AlphaFoldDB" id="L7UKH9"/>
<protein>
    <submittedName>
        <fullName evidence="3">Uncharacterized protein</fullName>
    </submittedName>
</protein>
<dbReference type="Proteomes" id="UP000011131">
    <property type="component" value="Chromosome"/>
</dbReference>
<dbReference type="STRING" id="1278073.MYSTI_06769"/>
<keyword evidence="2" id="KW-0812">Transmembrane</keyword>
<dbReference type="HOGENOM" id="CLU_2955758_0_0_7"/>
<organism evidence="3 4">
    <name type="scientific">Myxococcus stipitatus (strain DSM 14675 / JCM 12634 / Mx s8)</name>
    <dbReference type="NCBI Taxonomy" id="1278073"/>
    <lineage>
        <taxon>Bacteria</taxon>
        <taxon>Pseudomonadati</taxon>
        <taxon>Myxococcota</taxon>
        <taxon>Myxococcia</taxon>
        <taxon>Myxococcales</taxon>
        <taxon>Cystobacterineae</taxon>
        <taxon>Myxococcaceae</taxon>
        <taxon>Myxococcus</taxon>
    </lineage>
</organism>
<proteinExistence type="predicted"/>
<keyword evidence="2" id="KW-1133">Transmembrane helix</keyword>
<evidence type="ECO:0000313" key="4">
    <source>
        <dbReference type="Proteomes" id="UP000011131"/>
    </source>
</evidence>
<evidence type="ECO:0000313" key="3">
    <source>
        <dbReference type="EMBL" id="AGC48042.1"/>
    </source>
</evidence>
<feature type="transmembrane region" description="Helical" evidence="2">
    <location>
        <begin position="33"/>
        <end position="55"/>
    </location>
</feature>
<dbReference type="EMBL" id="CP004025">
    <property type="protein sequence ID" value="AGC48042.1"/>
    <property type="molecule type" value="Genomic_DNA"/>
</dbReference>
<sequence>MSPPVNPDTSKAPPEKRAELDDAPPVLGSWRNIYLFVVGVFVLFVSLTWTLTWVYS</sequence>
<dbReference type="KEGG" id="msd:MYSTI_06769"/>
<dbReference type="PATRIC" id="fig|1278073.3.peg.6875"/>
<evidence type="ECO:0000256" key="2">
    <source>
        <dbReference type="SAM" id="Phobius"/>
    </source>
</evidence>
<accession>L7UKH9</accession>
<gene>
    <name evidence="3" type="ordered locus">MYSTI_06769</name>
</gene>
<keyword evidence="2" id="KW-0472">Membrane</keyword>